<dbReference type="AlphaFoldDB" id="A0A3D8J5Q2"/>
<dbReference type="InterPro" id="IPR001173">
    <property type="entry name" value="Glyco_trans_2-like"/>
</dbReference>
<dbReference type="PANTHER" id="PTHR22916">
    <property type="entry name" value="GLYCOSYLTRANSFERASE"/>
    <property type="match status" value="1"/>
</dbReference>
<evidence type="ECO:0000313" key="4">
    <source>
        <dbReference type="EMBL" id="RDU72121.1"/>
    </source>
</evidence>
<dbReference type="Proteomes" id="UP000257045">
    <property type="component" value="Unassembled WGS sequence"/>
</dbReference>
<evidence type="ECO:0000256" key="2">
    <source>
        <dbReference type="ARBA" id="ARBA00022679"/>
    </source>
</evidence>
<evidence type="ECO:0000313" key="5">
    <source>
        <dbReference type="Proteomes" id="UP000257045"/>
    </source>
</evidence>
<name>A0A3D8J5Q2_9HELI</name>
<dbReference type="Gene3D" id="3.90.550.10">
    <property type="entry name" value="Spore Coat Polysaccharide Biosynthesis Protein SpsA, Chain A"/>
    <property type="match status" value="1"/>
</dbReference>
<dbReference type="RefSeq" id="WP_115568751.1">
    <property type="nucleotide sequence ID" value="NZ_NXLV01000001.1"/>
</dbReference>
<keyword evidence="2" id="KW-0808">Transferase</keyword>
<feature type="domain" description="Glycosyltransferase 2-like" evidence="3">
    <location>
        <begin position="8"/>
        <end position="134"/>
    </location>
</feature>
<keyword evidence="1" id="KW-0328">Glycosyltransferase</keyword>
<evidence type="ECO:0000256" key="1">
    <source>
        <dbReference type="ARBA" id="ARBA00022676"/>
    </source>
</evidence>
<evidence type="ECO:0000259" key="3">
    <source>
        <dbReference type="Pfam" id="PF00535"/>
    </source>
</evidence>
<proteinExistence type="predicted"/>
<gene>
    <name evidence="4" type="ORF">CQA58_00515</name>
</gene>
<dbReference type="SUPFAM" id="SSF53448">
    <property type="entry name" value="Nucleotide-diphospho-sugar transferases"/>
    <property type="match status" value="1"/>
</dbReference>
<comment type="caution">
    <text evidence="4">The sequence shown here is derived from an EMBL/GenBank/DDBJ whole genome shotgun (WGS) entry which is preliminary data.</text>
</comment>
<dbReference type="GO" id="GO:0016758">
    <property type="term" value="F:hexosyltransferase activity"/>
    <property type="evidence" value="ECO:0007669"/>
    <property type="project" value="UniProtKB-ARBA"/>
</dbReference>
<dbReference type="EMBL" id="NXLV01000001">
    <property type="protein sequence ID" value="RDU72121.1"/>
    <property type="molecule type" value="Genomic_DNA"/>
</dbReference>
<protein>
    <recommendedName>
        <fullName evidence="3">Glycosyltransferase 2-like domain-containing protein</fullName>
    </recommendedName>
</protein>
<organism evidence="4 5">
    <name type="scientific">Helicobacter brantae</name>
    <dbReference type="NCBI Taxonomy" id="375927"/>
    <lineage>
        <taxon>Bacteria</taxon>
        <taxon>Pseudomonadati</taxon>
        <taxon>Campylobacterota</taxon>
        <taxon>Epsilonproteobacteria</taxon>
        <taxon>Campylobacterales</taxon>
        <taxon>Helicobacteraceae</taxon>
        <taxon>Helicobacter</taxon>
    </lineage>
</organism>
<reference evidence="4 5" key="1">
    <citation type="submission" date="2018-04" db="EMBL/GenBank/DDBJ databases">
        <title>Novel Campyloabacter and Helicobacter Species and Strains.</title>
        <authorList>
            <person name="Mannion A.J."/>
            <person name="Shen Z."/>
            <person name="Fox J.G."/>
        </authorList>
    </citation>
    <scope>NUCLEOTIDE SEQUENCE [LARGE SCALE GENOMIC DNA]</scope>
    <source>
        <strain evidence="4 5">MIT 04-9366</strain>
    </source>
</reference>
<sequence length="304" mass="35312">MSKKPLVSVIIPIYNVAPYLRECLDSVLNQTYENLQIILINDGSTDESGSIAREYLNDVRVELFFVKNGGLSRARNLGMSEARGTYIYFIDSDDYIECNYIEEMVRVAQECEVDFVCNEQVIHFGSYLKGLKAKEDPKILIPDSKNIAIGGSVWRCLFSRELIERVGVRFLEGKIHEDEGFLYMLLPFCERFAMYCGSAYFYRQREGSIMAGHKKFRSYDLLDVFESIYLFYQQKGLLHLFEPPYFFLGECAIGYVNEEEYIQRAQVLIERLGIKQGSVSLTKRVLNQFKFLLKPLLIRTLWRA</sequence>
<accession>A0A3D8J5Q2</accession>
<dbReference type="OrthoDB" id="5372349at2"/>
<dbReference type="Pfam" id="PF00535">
    <property type="entry name" value="Glycos_transf_2"/>
    <property type="match status" value="1"/>
</dbReference>
<dbReference type="InterPro" id="IPR029044">
    <property type="entry name" value="Nucleotide-diphossugar_trans"/>
</dbReference>
<keyword evidence="5" id="KW-1185">Reference proteome</keyword>
<dbReference type="PANTHER" id="PTHR22916:SF51">
    <property type="entry name" value="GLYCOSYLTRANSFERASE EPSH-RELATED"/>
    <property type="match status" value="1"/>
</dbReference>
<dbReference type="CDD" id="cd00761">
    <property type="entry name" value="Glyco_tranf_GTA_type"/>
    <property type="match status" value="1"/>
</dbReference>